<sequence length="408" mass="44519">MDSTQTSKSRKVIHGYSLTKSAPDYKPVSSIPAKFETVLFKGPREKKGFGSVSKRFGESDADNPGPGEYVEHGSMEYKHDSISKKGYGSMVSNDKRWRGRRNVYTGPGPGDFEQRTPIELNKDKYFNKAPVTSVFHKQDTRSLRPPDHPETVPGPGAYVSEDTTRTGRSLHWDSNSHTHVSAFKAAPHKLNLLGNVDAPPPTKYTLADQWDPKSSANKVASRTPSHAGLSSFAGRSVSSTMGPHDPTIYLVDPMAASKKPDTGPGPGSYELQYFEGIKTRLEKGAGKTSSSFQQREYTDRFGRPLLPAQVEATGSAMQKPGFMMTVPPAVPPNTSPQVGRQRRMDPVTRIGSPGRGVISPFRSRVSGHADFDLKAATRAPGPAFYSPEAAPRKTSHHLNARKIMVNVA</sequence>
<dbReference type="InterPro" id="IPR010736">
    <property type="entry name" value="SHIPPO-rpt"/>
</dbReference>
<feature type="region of interest" description="Disordered" evidence="1">
    <location>
        <begin position="332"/>
        <end position="362"/>
    </location>
</feature>
<proteinExistence type="predicted"/>
<dbReference type="OrthoDB" id="186871at2759"/>
<feature type="compositionally biased region" description="Basic and acidic residues" evidence="1">
    <location>
        <begin position="136"/>
        <end position="150"/>
    </location>
</feature>
<feature type="region of interest" description="Disordered" evidence="1">
    <location>
        <begin position="49"/>
        <end position="72"/>
    </location>
</feature>
<dbReference type="AlphaFoldDB" id="A0A250X5M1"/>
<comment type="caution">
    <text evidence="2">The sequence shown here is derived from an EMBL/GenBank/DDBJ whole genome shotgun (WGS) entry which is preliminary data.</text>
</comment>
<name>A0A250X5M1_9CHLO</name>
<feature type="region of interest" description="Disordered" evidence="1">
    <location>
        <begin position="136"/>
        <end position="158"/>
    </location>
</feature>
<keyword evidence="3" id="KW-1185">Reference proteome</keyword>
<evidence type="ECO:0000313" key="3">
    <source>
        <dbReference type="Proteomes" id="UP000232323"/>
    </source>
</evidence>
<dbReference type="EMBL" id="BEGY01000030">
    <property type="protein sequence ID" value="GAX78192.1"/>
    <property type="molecule type" value="Genomic_DNA"/>
</dbReference>
<protein>
    <submittedName>
        <fullName evidence="2">Uncharacterized protein</fullName>
    </submittedName>
</protein>
<feature type="region of interest" description="Disordered" evidence="1">
    <location>
        <begin position="1"/>
        <end position="21"/>
    </location>
</feature>
<gene>
    <name evidence="2" type="ORF">CEUSTIGMA_g5634.t1</name>
</gene>
<accession>A0A250X5M1</accession>
<dbReference type="Pfam" id="PF07004">
    <property type="entry name" value="SHIPPO-rpt"/>
    <property type="match status" value="2"/>
</dbReference>
<evidence type="ECO:0000256" key="1">
    <source>
        <dbReference type="SAM" id="MobiDB-lite"/>
    </source>
</evidence>
<evidence type="ECO:0000313" key="2">
    <source>
        <dbReference type="EMBL" id="GAX78192.1"/>
    </source>
</evidence>
<feature type="compositionally biased region" description="Polar residues" evidence="1">
    <location>
        <begin position="212"/>
        <end position="224"/>
    </location>
</feature>
<dbReference type="Proteomes" id="UP000232323">
    <property type="component" value="Unassembled WGS sequence"/>
</dbReference>
<feature type="region of interest" description="Disordered" evidence="1">
    <location>
        <begin position="206"/>
        <end position="245"/>
    </location>
</feature>
<organism evidence="2 3">
    <name type="scientific">Chlamydomonas eustigma</name>
    <dbReference type="NCBI Taxonomy" id="1157962"/>
    <lineage>
        <taxon>Eukaryota</taxon>
        <taxon>Viridiplantae</taxon>
        <taxon>Chlorophyta</taxon>
        <taxon>core chlorophytes</taxon>
        <taxon>Chlorophyceae</taxon>
        <taxon>CS clade</taxon>
        <taxon>Chlamydomonadales</taxon>
        <taxon>Chlamydomonadaceae</taxon>
        <taxon>Chlamydomonas</taxon>
    </lineage>
</organism>
<reference evidence="2 3" key="1">
    <citation type="submission" date="2017-08" db="EMBL/GenBank/DDBJ databases">
        <title>Acidophilic green algal genome provides insights into adaptation to an acidic environment.</title>
        <authorList>
            <person name="Hirooka S."/>
            <person name="Hirose Y."/>
            <person name="Kanesaki Y."/>
            <person name="Higuchi S."/>
            <person name="Fujiwara T."/>
            <person name="Onuma R."/>
            <person name="Era A."/>
            <person name="Ohbayashi R."/>
            <person name="Uzuka A."/>
            <person name="Nozaki H."/>
            <person name="Yoshikawa H."/>
            <person name="Miyagishima S.Y."/>
        </authorList>
    </citation>
    <scope>NUCLEOTIDE SEQUENCE [LARGE SCALE GENOMIC DNA]</scope>
    <source>
        <strain evidence="2 3">NIES-2499</strain>
    </source>
</reference>